<evidence type="ECO:0000313" key="3">
    <source>
        <dbReference type="EMBL" id="KUR72863.1"/>
    </source>
</evidence>
<dbReference type="Proteomes" id="UP000058012">
    <property type="component" value="Unassembled WGS sequence"/>
</dbReference>
<dbReference type="OrthoDB" id="784276at2"/>
<evidence type="ECO:0000256" key="1">
    <source>
        <dbReference type="SAM" id="Phobius"/>
    </source>
</evidence>
<evidence type="ECO:0000313" key="4">
    <source>
        <dbReference type="Proteomes" id="UP000058012"/>
    </source>
</evidence>
<dbReference type="EMBL" id="LLZS01000003">
    <property type="protein sequence ID" value="KUR72863.1"/>
    <property type="molecule type" value="Genomic_DNA"/>
</dbReference>
<dbReference type="Pfam" id="PF00487">
    <property type="entry name" value="FA_desaturase"/>
    <property type="match status" value="1"/>
</dbReference>
<dbReference type="GO" id="GO:0006629">
    <property type="term" value="P:lipid metabolic process"/>
    <property type="evidence" value="ECO:0007669"/>
    <property type="project" value="InterPro"/>
</dbReference>
<keyword evidence="1" id="KW-0812">Transmembrane</keyword>
<proteinExistence type="predicted"/>
<name>A0A117UXV9_9SPHN</name>
<evidence type="ECO:0000259" key="2">
    <source>
        <dbReference type="Pfam" id="PF00487"/>
    </source>
</evidence>
<comment type="caution">
    <text evidence="3">The sequence shown here is derived from an EMBL/GenBank/DDBJ whole genome shotgun (WGS) entry which is preliminary data.</text>
</comment>
<dbReference type="RefSeq" id="WP_067907504.1">
    <property type="nucleotide sequence ID" value="NZ_KQ954244.1"/>
</dbReference>
<feature type="domain" description="Fatty acid desaturase" evidence="2">
    <location>
        <begin position="35"/>
        <end position="268"/>
    </location>
</feature>
<protein>
    <submittedName>
        <fullName evidence="3">Fatty acid desaturase</fullName>
    </submittedName>
</protein>
<keyword evidence="1" id="KW-1133">Transmembrane helix</keyword>
<keyword evidence="1" id="KW-0472">Membrane</keyword>
<gene>
    <name evidence="3" type="ORF">AQZ52_06545</name>
</gene>
<dbReference type="STRING" id="1117702.AQZ52_06545"/>
<keyword evidence="4" id="KW-1185">Reference proteome</keyword>
<organism evidence="3 4">
    <name type="scientific">Novosphingobium fuchskuhlense</name>
    <dbReference type="NCBI Taxonomy" id="1117702"/>
    <lineage>
        <taxon>Bacteria</taxon>
        <taxon>Pseudomonadati</taxon>
        <taxon>Pseudomonadota</taxon>
        <taxon>Alphaproteobacteria</taxon>
        <taxon>Sphingomonadales</taxon>
        <taxon>Sphingomonadaceae</taxon>
        <taxon>Novosphingobium</taxon>
    </lineage>
</organism>
<accession>A0A117UXV9</accession>
<reference evidence="3 4" key="1">
    <citation type="submission" date="2015-10" db="EMBL/GenBank/DDBJ databases">
        <title>Draft genome sequence of Novosphingobium fuchskuhlense DSM 25065 isolated from a surface water sample of the southwest basin of Lake Grosse Fuchskuhle.</title>
        <authorList>
            <person name="Ruckert C."/>
            <person name="Winkler A."/>
            <person name="Glaeser J."/>
            <person name="Grossart H.-P."/>
            <person name="Kalinowski J."/>
            <person name="Glaeser S."/>
        </authorList>
    </citation>
    <scope>NUCLEOTIDE SEQUENCE [LARGE SCALE GENOMIC DNA]</scope>
    <source>
        <strain evidence="3 4">FNE08-7</strain>
    </source>
</reference>
<feature type="transmembrane region" description="Helical" evidence="1">
    <location>
        <begin position="12"/>
        <end position="31"/>
    </location>
</feature>
<sequence length="309" mass="34565">MRVRGAARPWARTIELPTLVLTAVIYGGWLALTAWHAALPVAVLAVAGGWLSAWHNSLQHETIHGHPTRSRAINTAIGWPPINLWLPYGIYYRSHVAHHSARTITDPFDDPESKYVAQEGTWLWWSERVQQTLLGRLVLGPPIAVVRFLIEELARLPKEPALFARDWVPHGLGVAVILGWLHWCGLGLGTYFLCFVYPGTALSLLRSYAEHRADPDPARRAATVERGGLLALLYLNNNLHAAHHARPELAWYRLPRFQAERQETLAGQKAGTGGPVYPSYGALLRRFALRAHDDLLHPDHRRPEPSAQG</sequence>
<dbReference type="InterPro" id="IPR005804">
    <property type="entry name" value="FA_desaturase_dom"/>
</dbReference>
<dbReference type="AlphaFoldDB" id="A0A117UXV9"/>